<dbReference type="AlphaFoldDB" id="A0AAD6Y491"/>
<feature type="compositionally biased region" description="Pro residues" evidence="1">
    <location>
        <begin position="43"/>
        <end position="75"/>
    </location>
</feature>
<organism evidence="2 3">
    <name type="scientific">Mycena pura</name>
    <dbReference type="NCBI Taxonomy" id="153505"/>
    <lineage>
        <taxon>Eukaryota</taxon>
        <taxon>Fungi</taxon>
        <taxon>Dikarya</taxon>
        <taxon>Basidiomycota</taxon>
        <taxon>Agaricomycotina</taxon>
        <taxon>Agaricomycetes</taxon>
        <taxon>Agaricomycetidae</taxon>
        <taxon>Agaricales</taxon>
        <taxon>Marasmiineae</taxon>
        <taxon>Mycenaceae</taxon>
        <taxon>Mycena</taxon>
    </lineage>
</organism>
<feature type="compositionally biased region" description="Low complexity" evidence="1">
    <location>
        <begin position="12"/>
        <end position="21"/>
    </location>
</feature>
<sequence>MRRMSRRPPRPCTACPAARPAHAPPVPPTSRPPPPAPDRRAGAPPPPPPSRRPPPLIPPPAASCPAHPLPIPPPATSHLVEGGASAGLPAAVWWRPRGADVALSVRVTVMTVIISFTQDSNSAAEIKGWPKQGTQVGE</sequence>
<name>A0AAD6Y491_9AGAR</name>
<accession>A0AAD6Y491</accession>
<evidence type="ECO:0000313" key="3">
    <source>
        <dbReference type="Proteomes" id="UP001219525"/>
    </source>
</evidence>
<feature type="region of interest" description="Disordered" evidence="1">
    <location>
        <begin position="1"/>
        <end position="82"/>
    </location>
</feature>
<evidence type="ECO:0000313" key="2">
    <source>
        <dbReference type="EMBL" id="KAJ7190875.1"/>
    </source>
</evidence>
<dbReference type="EMBL" id="JARJCW010000141">
    <property type="protein sequence ID" value="KAJ7190875.1"/>
    <property type="molecule type" value="Genomic_DNA"/>
</dbReference>
<proteinExistence type="predicted"/>
<evidence type="ECO:0000256" key="1">
    <source>
        <dbReference type="SAM" id="MobiDB-lite"/>
    </source>
</evidence>
<keyword evidence="3" id="KW-1185">Reference proteome</keyword>
<comment type="caution">
    <text evidence="2">The sequence shown here is derived from an EMBL/GenBank/DDBJ whole genome shotgun (WGS) entry which is preliminary data.</text>
</comment>
<reference evidence="2" key="1">
    <citation type="submission" date="2023-03" db="EMBL/GenBank/DDBJ databases">
        <title>Massive genome expansion in bonnet fungi (Mycena s.s.) driven by repeated elements and novel gene families across ecological guilds.</title>
        <authorList>
            <consortium name="Lawrence Berkeley National Laboratory"/>
            <person name="Harder C.B."/>
            <person name="Miyauchi S."/>
            <person name="Viragh M."/>
            <person name="Kuo A."/>
            <person name="Thoen E."/>
            <person name="Andreopoulos B."/>
            <person name="Lu D."/>
            <person name="Skrede I."/>
            <person name="Drula E."/>
            <person name="Henrissat B."/>
            <person name="Morin E."/>
            <person name="Kohler A."/>
            <person name="Barry K."/>
            <person name="LaButti K."/>
            <person name="Morin E."/>
            <person name="Salamov A."/>
            <person name="Lipzen A."/>
            <person name="Mereny Z."/>
            <person name="Hegedus B."/>
            <person name="Baldrian P."/>
            <person name="Stursova M."/>
            <person name="Weitz H."/>
            <person name="Taylor A."/>
            <person name="Grigoriev I.V."/>
            <person name="Nagy L.G."/>
            <person name="Martin F."/>
            <person name="Kauserud H."/>
        </authorList>
    </citation>
    <scope>NUCLEOTIDE SEQUENCE</scope>
    <source>
        <strain evidence="2">9144</strain>
    </source>
</reference>
<dbReference type="Proteomes" id="UP001219525">
    <property type="component" value="Unassembled WGS sequence"/>
</dbReference>
<feature type="compositionally biased region" description="Pro residues" evidence="1">
    <location>
        <begin position="22"/>
        <end position="36"/>
    </location>
</feature>
<gene>
    <name evidence="2" type="ORF">GGX14DRAFT_407633</name>
</gene>
<protein>
    <submittedName>
        <fullName evidence="2">Uncharacterized protein</fullName>
    </submittedName>
</protein>